<dbReference type="KEGG" id="vg:18503608"/>
<organism evidence="1 2">
    <name type="scientific">Lactococcus phage phiL47</name>
    <dbReference type="NCBI Taxonomy" id="1412875"/>
    <lineage>
        <taxon>Viruses</taxon>
        <taxon>Duplodnaviria</taxon>
        <taxon>Heunggongvirae</taxon>
        <taxon>Uroviricota</taxon>
        <taxon>Caudoviricetes</taxon>
        <taxon>Audreyjarvisvirus</taxon>
        <taxon>Audreyjarvisvirus L47</taxon>
    </lineage>
</organism>
<evidence type="ECO:0000313" key="1">
    <source>
        <dbReference type="EMBL" id="AHC94131.1"/>
    </source>
</evidence>
<keyword evidence="2" id="KW-1185">Reference proteome</keyword>
<dbReference type="EMBL" id="KF926093">
    <property type="protein sequence ID" value="AHC94131.1"/>
    <property type="molecule type" value="Genomic_DNA"/>
</dbReference>
<protein>
    <submittedName>
        <fullName evidence="1">Uncharacterized protein</fullName>
    </submittedName>
</protein>
<dbReference type="GeneID" id="18503608"/>
<evidence type="ECO:0000313" key="2">
    <source>
        <dbReference type="Proteomes" id="UP000018883"/>
    </source>
</evidence>
<gene>
    <name evidence="1" type="ORF">T548_0053</name>
</gene>
<name>V9VD46_9CAUD</name>
<accession>V9VD46</accession>
<reference evidence="1 2" key="1">
    <citation type="journal article" date="2014" name="Front. Microbiol.">
        <title>Phages of non-dairy lactococci: isolation and characterization of ?L47, a phage infecting the grass isolate Lactococcus lactis ssp. cremoris DPC6860.</title>
        <authorList>
            <person name="Cavanagh D."/>
            <person name="Guinane C.M."/>
            <person name="Neve H."/>
            <person name="Coffey A."/>
            <person name="Ross R.P."/>
            <person name="Fitzgerald G.F."/>
            <person name="McAuliffe O."/>
        </authorList>
    </citation>
    <scope>NUCLEOTIDE SEQUENCE [LARGE SCALE GENOMIC DNA]</scope>
</reference>
<proteinExistence type="predicted"/>
<sequence length="89" mass="10442">MSKKYFSLKAVINYLTENKIVESIKVTQFSQFDFNSMEGNQISFNVNVTTKKGYKNKRISVLTNSTFFEWYGLEETAEEIAEFLENLYI</sequence>
<dbReference type="Proteomes" id="UP000018883">
    <property type="component" value="Segment"/>
</dbReference>
<dbReference type="RefSeq" id="YP_009006931.1">
    <property type="nucleotide sequence ID" value="NC_023574.1"/>
</dbReference>